<dbReference type="AlphaFoldDB" id="A0A8D8V0Z3"/>
<reference evidence="1" key="1">
    <citation type="submission" date="2021-05" db="EMBL/GenBank/DDBJ databases">
        <authorList>
            <person name="Alioto T."/>
            <person name="Alioto T."/>
            <person name="Gomez Garrido J."/>
        </authorList>
    </citation>
    <scope>NUCLEOTIDE SEQUENCE</scope>
</reference>
<evidence type="ECO:0000313" key="1">
    <source>
        <dbReference type="EMBL" id="CAG6714944.1"/>
    </source>
</evidence>
<proteinExistence type="predicted"/>
<dbReference type="EMBL" id="HBUF01352456">
    <property type="protein sequence ID" value="CAG6714944.1"/>
    <property type="molecule type" value="Transcribed_RNA"/>
</dbReference>
<accession>A0A8D8V0Z3</accession>
<organism evidence="1">
    <name type="scientific">Cacopsylla melanoneura</name>
    <dbReference type="NCBI Taxonomy" id="428564"/>
    <lineage>
        <taxon>Eukaryota</taxon>
        <taxon>Metazoa</taxon>
        <taxon>Ecdysozoa</taxon>
        <taxon>Arthropoda</taxon>
        <taxon>Hexapoda</taxon>
        <taxon>Insecta</taxon>
        <taxon>Pterygota</taxon>
        <taxon>Neoptera</taxon>
        <taxon>Paraneoptera</taxon>
        <taxon>Hemiptera</taxon>
        <taxon>Sternorrhyncha</taxon>
        <taxon>Psylloidea</taxon>
        <taxon>Psyllidae</taxon>
        <taxon>Psyllinae</taxon>
        <taxon>Cacopsylla</taxon>
    </lineage>
</organism>
<protein>
    <submittedName>
        <fullName evidence="1">Uncharacterized protein</fullName>
    </submittedName>
</protein>
<sequence length="101" mass="11606">MRNDFFSAILNIHDSLQENFRCGKTPRMNNIMIHREIIFHLSQPSHSHSLPLVPISHLTPIPKMTLPSSTRKVSAVILFELFLKMENQNIINDTIKGSKIN</sequence>
<name>A0A8D8V0Z3_9HEMI</name>